<dbReference type="PANTHER" id="PTHR43507:SF1">
    <property type="entry name" value="NADH-UBIQUINONE OXIDOREDUCTASE CHAIN 4"/>
    <property type="match status" value="1"/>
</dbReference>
<feature type="transmembrane region" description="Helical" evidence="7">
    <location>
        <begin position="6"/>
        <end position="22"/>
    </location>
</feature>
<gene>
    <name evidence="9" type="primary">nuoM-1</name>
    <name evidence="9" type="ORF">caldi_23150</name>
</gene>
<proteinExistence type="inferred from homology"/>
<evidence type="ECO:0000256" key="4">
    <source>
        <dbReference type="ARBA" id="ARBA00022989"/>
    </source>
</evidence>
<keyword evidence="10" id="KW-1185">Reference proteome</keyword>
<feature type="transmembrane region" description="Helical" evidence="7">
    <location>
        <begin position="364"/>
        <end position="387"/>
    </location>
</feature>
<keyword evidence="5 7" id="KW-0472">Membrane</keyword>
<feature type="transmembrane region" description="Helical" evidence="7">
    <location>
        <begin position="29"/>
        <end position="48"/>
    </location>
</feature>
<dbReference type="InterPro" id="IPR003918">
    <property type="entry name" value="NADH_UbQ_OxRdtase"/>
</dbReference>
<dbReference type="InterPro" id="IPR001750">
    <property type="entry name" value="ND/Mrp_TM"/>
</dbReference>
<dbReference type="GO" id="GO:0003954">
    <property type="term" value="F:NADH dehydrogenase activity"/>
    <property type="evidence" value="ECO:0007669"/>
    <property type="project" value="TreeGrafter"/>
</dbReference>
<keyword evidence="3 6" id="KW-0812">Transmembrane</keyword>
<feature type="transmembrane region" description="Helical" evidence="7">
    <location>
        <begin position="304"/>
        <end position="322"/>
    </location>
</feature>
<feature type="transmembrane region" description="Helical" evidence="7">
    <location>
        <begin position="450"/>
        <end position="471"/>
    </location>
</feature>
<dbReference type="RefSeq" id="WP_264841890.1">
    <property type="nucleotide sequence ID" value="NZ_AP025628.1"/>
</dbReference>
<dbReference type="PANTHER" id="PTHR43507">
    <property type="entry name" value="NADH-UBIQUINONE OXIDOREDUCTASE CHAIN 4"/>
    <property type="match status" value="1"/>
</dbReference>
<feature type="transmembrane region" description="Helical" evidence="7">
    <location>
        <begin position="334"/>
        <end position="352"/>
    </location>
</feature>
<evidence type="ECO:0000256" key="7">
    <source>
        <dbReference type="SAM" id="Phobius"/>
    </source>
</evidence>
<dbReference type="KEGG" id="cmic:caldi_23150"/>
<keyword evidence="4 7" id="KW-1133">Transmembrane helix</keyword>
<dbReference type="GO" id="GO:0048039">
    <property type="term" value="F:ubiquinone binding"/>
    <property type="evidence" value="ECO:0007669"/>
    <property type="project" value="TreeGrafter"/>
</dbReference>
<feature type="transmembrane region" description="Helical" evidence="7">
    <location>
        <begin position="81"/>
        <end position="104"/>
    </location>
</feature>
<comment type="subcellular location">
    <subcellularLocation>
        <location evidence="1">Endomembrane system</location>
        <topology evidence="1">Multi-pass membrane protein</topology>
    </subcellularLocation>
    <subcellularLocation>
        <location evidence="6">Membrane</location>
        <topology evidence="6">Multi-pass membrane protein</topology>
    </subcellularLocation>
</comment>
<dbReference type="GO" id="GO:0015990">
    <property type="term" value="P:electron transport coupled proton transport"/>
    <property type="evidence" value="ECO:0007669"/>
    <property type="project" value="TreeGrafter"/>
</dbReference>
<evidence type="ECO:0000313" key="9">
    <source>
        <dbReference type="EMBL" id="BDG61225.1"/>
    </source>
</evidence>
<organism evidence="9 10">
    <name type="scientific">Caldinitratiruptor microaerophilus</name>
    <dbReference type="NCBI Taxonomy" id="671077"/>
    <lineage>
        <taxon>Bacteria</taxon>
        <taxon>Bacillati</taxon>
        <taxon>Bacillota</taxon>
        <taxon>Clostridia</taxon>
        <taxon>Eubacteriales</taxon>
        <taxon>Symbiobacteriaceae</taxon>
        <taxon>Caldinitratiruptor</taxon>
    </lineage>
</organism>
<name>A0AA35CPC2_9FIRM</name>
<evidence type="ECO:0000259" key="8">
    <source>
        <dbReference type="Pfam" id="PF00361"/>
    </source>
</evidence>
<dbReference type="GO" id="GO:0008137">
    <property type="term" value="F:NADH dehydrogenase (ubiquinone) activity"/>
    <property type="evidence" value="ECO:0007669"/>
    <property type="project" value="InterPro"/>
</dbReference>
<dbReference type="GO" id="GO:0016020">
    <property type="term" value="C:membrane"/>
    <property type="evidence" value="ECO:0007669"/>
    <property type="project" value="UniProtKB-SubCell"/>
</dbReference>
<evidence type="ECO:0000256" key="6">
    <source>
        <dbReference type="RuleBase" id="RU000320"/>
    </source>
</evidence>
<feature type="transmembrane region" description="Helical" evidence="7">
    <location>
        <begin position="243"/>
        <end position="261"/>
    </location>
</feature>
<dbReference type="GO" id="GO:0042773">
    <property type="term" value="P:ATP synthesis coupled electron transport"/>
    <property type="evidence" value="ECO:0007669"/>
    <property type="project" value="InterPro"/>
</dbReference>
<dbReference type="PRINTS" id="PR01437">
    <property type="entry name" value="NUOXDRDTASE4"/>
</dbReference>
<comment type="similarity">
    <text evidence="2">Belongs to the complex I subunit 4 family.</text>
</comment>
<dbReference type="AlphaFoldDB" id="A0AA35CPC2"/>
<evidence type="ECO:0000256" key="3">
    <source>
        <dbReference type="ARBA" id="ARBA00022692"/>
    </source>
</evidence>
<dbReference type="NCBIfam" id="TIGR01972">
    <property type="entry name" value="NDH_I_M"/>
    <property type="match status" value="1"/>
</dbReference>
<feature type="transmembrane region" description="Helical" evidence="7">
    <location>
        <begin position="273"/>
        <end position="292"/>
    </location>
</feature>
<protein>
    <submittedName>
        <fullName evidence="9">NADH:ubiquinone oxidoreductase subunit M</fullName>
    </submittedName>
</protein>
<feature type="transmembrane region" description="Helical" evidence="7">
    <location>
        <begin position="135"/>
        <end position="152"/>
    </location>
</feature>
<feature type="transmembrane region" description="Helical" evidence="7">
    <location>
        <begin position="204"/>
        <end position="222"/>
    </location>
</feature>
<dbReference type="EMBL" id="AP025628">
    <property type="protein sequence ID" value="BDG61225.1"/>
    <property type="molecule type" value="Genomic_DNA"/>
</dbReference>
<sequence length="488" mass="53558">MGALTIIVFFPLLAALVTLLVPREQDKAIKGIALVGTLVPLALAISLIPRFQLGTDAIQFEEIYRWIPSLGIQYHLGVDGWGLTMLVLSALLFPLAVIASFGYIEHRVKDYFVLLLILETGVNGVFAALDFVLFYVFWEVVLLPMYFLIGIWGGPRREYAAIKFFLYTFIASVIMLVGTIALYLNVPEKTFDLLRLAEQTRNLPVSGLTVFAFFALLVGFMVKVPAFPFHTWLPDAHVEAPTPISMLLAGILLKMGTYAMVRISHPFLPQVAVRYTTLLAVIGIVGIVYGALAAMAQKDFKKMVAYSSVAHMGFFILGLAAGTPEALAGGYYETIAHGLISPLFFFVVGMYYERTHTRELARLSGMYLTVPAVSFVAAFTAFANLGLPGLAGFIAEFYTLTGSFKTFGLWVLAAGAGMVIIAAFHLIMMRQVLMGEKKYESLPDITLKERIVFAPLAVLIVLLGVYPTPIFRVLDPVIQSLVRLLGGA</sequence>
<dbReference type="Proteomes" id="UP001163687">
    <property type="component" value="Chromosome"/>
</dbReference>
<evidence type="ECO:0000256" key="5">
    <source>
        <dbReference type="ARBA" id="ARBA00023136"/>
    </source>
</evidence>
<evidence type="ECO:0000313" key="10">
    <source>
        <dbReference type="Proteomes" id="UP001163687"/>
    </source>
</evidence>
<accession>A0AA35CPC2</accession>
<dbReference type="InterPro" id="IPR010227">
    <property type="entry name" value="NADH_Q_OxRdtase_chainM/4"/>
</dbReference>
<dbReference type="GO" id="GO:0012505">
    <property type="term" value="C:endomembrane system"/>
    <property type="evidence" value="ECO:0007669"/>
    <property type="project" value="UniProtKB-SubCell"/>
</dbReference>
<feature type="domain" description="NADH:quinone oxidoreductase/Mrp antiporter transmembrane" evidence="8">
    <location>
        <begin position="128"/>
        <end position="417"/>
    </location>
</feature>
<reference evidence="9" key="1">
    <citation type="submission" date="2022-03" db="EMBL/GenBank/DDBJ databases">
        <title>Complete genome sequence of Caldinitratiruptor microaerophilus.</title>
        <authorList>
            <person name="Mukaiyama R."/>
            <person name="Nishiyama T."/>
            <person name="Ueda K."/>
        </authorList>
    </citation>
    <scope>NUCLEOTIDE SEQUENCE</scope>
    <source>
        <strain evidence="9">JCM 16183</strain>
    </source>
</reference>
<evidence type="ECO:0000256" key="2">
    <source>
        <dbReference type="ARBA" id="ARBA00009025"/>
    </source>
</evidence>
<feature type="transmembrane region" description="Helical" evidence="7">
    <location>
        <begin position="111"/>
        <end position="129"/>
    </location>
</feature>
<feature type="transmembrane region" description="Helical" evidence="7">
    <location>
        <begin position="407"/>
        <end position="429"/>
    </location>
</feature>
<feature type="transmembrane region" description="Helical" evidence="7">
    <location>
        <begin position="164"/>
        <end position="184"/>
    </location>
</feature>
<dbReference type="Pfam" id="PF00361">
    <property type="entry name" value="Proton_antipo_M"/>
    <property type="match status" value="1"/>
</dbReference>
<evidence type="ECO:0000256" key="1">
    <source>
        <dbReference type="ARBA" id="ARBA00004127"/>
    </source>
</evidence>